<evidence type="ECO:0000313" key="5">
    <source>
        <dbReference type="Proteomes" id="UP000823895"/>
    </source>
</evidence>
<evidence type="ECO:0000259" key="3">
    <source>
        <dbReference type="Pfam" id="PF13407"/>
    </source>
</evidence>
<dbReference type="GO" id="GO:0030288">
    <property type="term" value="C:outer membrane-bounded periplasmic space"/>
    <property type="evidence" value="ECO:0007669"/>
    <property type="project" value="TreeGrafter"/>
</dbReference>
<dbReference type="PANTHER" id="PTHR30036:SF7">
    <property type="entry name" value="ABC TRANSPORTER PERIPLASMIC-BINDING PROTEIN YPHF"/>
    <property type="match status" value="1"/>
</dbReference>
<organism evidence="4 5">
    <name type="scientific">Candidatus Mediterraneibacter gallistercoris</name>
    <dbReference type="NCBI Taxonomy" id="2838671"/>
    <lineage>
        <taxon>Bacteria</taxon>
        <taxon>Bacillati</taxon>
        <taxon>Bacillota</taxon>
        <taxon>Clostridia</taxon>
        <taxon>Lachnospirales</taxon>
        <taxon>Lachnospiraceae</taxon>
        <taxon>Mediterraneibacter</taxon>
    </lineage>
</organism>
<dbReference type="EMBL" id="DWWI01000096">
    <property type="protein sequence ID" value="HJC42930.1"/>
    <property type="molecule type" value="Genomic_DNA"/>
</dbReference>
<reference evidence="4" key="1">
    <citation type="journal article" date="2021" name="PeerJ">
        <title>Extensive microbial diversity within the chicken gut microbiome revealed by metagenomics and culture.</title>
        <authorList>
            <person name="Gilroy R."/>
            <person name="Ravi A."/>
            <person name="Getino M."/>
            <person name="Pursley I."/>
            <person name="Horton D.L."/>
            <person name="Alikhan N.F."/>
            <person name="Baker D."/>
            <person name="Gharbi K."/>
            <person name="Hall N."/>
            <person name="Watson M."/>
            <person name="Adriaenssens E.M."/>
            <person name="Foster-Nyarko E."/>
            <person name="Jarju S."/>
            <person name="Secka A."/>
            <person name="Antonio M."/>
            <person name="Oren A."/>
            <person name="Chaudhuri R.R."/>
            <person name="La Ragione R."/>
            <person name="Hildebrand F."/>
            <person name="Pallen M.J."/>
        </authorList>
    </citation>
    <scope>NUCLEOTIDE SEQUENCE</scope>
    <source>
        <strain evidence="4">CHK165-2605</strain>
    </source>
</reference>
<feature type="domain" description="Periplasmic binding protein" evidence="3">
    <location>
        <begin position="38"/>
        <end position="289"/>
    </location>
</feature>
<comment type="caution">
    <text evidence="4">The sequence shown here is derived from an EMBL/GenBank/DDBJ whole genome shotgun (WGS) entry which is preliminary data.</text>
</comment>
<evidence type="ECO:0000256" key="2">
    <source>
        <dbReference type="ARBA" id="ARBA00007639"/>
    </source>
</evidence>
<evidence type="ECO:0000313" key="4">
    <source>
        <dbReference type="EMBL" id="HJC42930.1"/>
    </source>
</evidence>
<accession>A0A9D2T2R9</accession>
<dbReference type="InterPro" id="IPR050555">
    <property type="entry name" value="Bact_Solute-Bind_Prot2"/>
</dbReference>
<dbReference type="Gene3D" id="3.40.50.2300">
    <property type="match status" value="2"/>
</dbReference>
<dbReference type="Proteomes" id="UP000823895">
    <property type="component" value="Unassembled WGS sequence"/>
</dbReference>
<proteinExistence type="inferred from homology"/>
<comment type="subcellular location">
    <subcellularLocation>
        <location evidence="1">Cell envelope</location>
    </subcellularLocation>
</comment>
<dbReference type="InterPro" id="IPR025997">
    <property type="entry name" value="SBP_2_dom"/>
</dbReference>
<name>A0A9D2T2R9_9FIRM</name>
<sequence>MKSSSKMFILIEAVLAAAAAVLAALMLLGKTGENFDKISVIVQNSDDNQWAAFKYGLKMAAEDHEVEMFVAGTEGEMTVEEQERVIEQEIDNGADAVIVQPVPGEDTEAMLKRVENSVPVMLAGSTASLDKEASALPVTEPDNYAMGKALAEELLEDYAGNLDGKTIGILTETDESEAAVNRRQGFCDVLQETGGRILWDVAGSFGSEEQRSLEELPGADLVAALDDMSLASAGQCAASNHLHGAVVYGIGNSTEAVYYLDTGNVECLVVPDEFNVGYQSLTEMAASLQHHFREVRSRTADFTVIRREELFSEENQELLFTMSQ</sequence>
<dbReference type="AlphaFoldDB" id="A0A9D2T2R9"/>
<protein>
    <submittedName>
        <fullName evidence="4">Substrate-binding domain-containing protein</fullName>
    </submittedName>
</protein>
<dbReference type="InterPro" id="IPR028082">
    <property type="entry name" value="Peripla_BP_I"/>
</dbReference>
<comment type="similarity">
    <text evidence="2">Belongs to the bacterial solute-binding protein 2 family.</text>
</comment>
<dbReference type="PANTHER" id="PTHR30036">
    <property type="entry name" value="D-XYLOSE-BINDING PERIPLASMIC PROTEIN"/>
    <property type="match status" value="1"/>
</dbReference>
<dbReference type="SUPFAM" id="SSF53822">
    <property type="entry name" value="Periplasmic binding protein-like I"/>
    <property type="match status" value="1"/>
</dbReference>
<reference evidence="4" key="2">
    <citation type="submission" date="2021-04" db="EMBL/GenBank/DDBJ databases">
        <authorList>
            <person name="Gilroy R."/>
        </authorList>
    </citation>
    <scope>NUCLEOTIDE SEQUENCE</scope>
    <source>
        <strain evidence="4">CHK165-2605</strain>
    </source>
</reference>
<gene>
    <name evidence="4" type="ORF">H9756_04500</name>
</gene>
<dbReference type="Pfam" id="PF13407">
    <property type="entry name" value="Peripla_BP_4"/>
    <property type="match status" value="1"/>
</dbReference>
<evidence type="ECO:0000256" key="1">
    <source>
        <dbReference type="ARBA" id="ARBA00004196"/>
    </source>
</evidence>
<dbReference type="GO" id="GO:0030246">
    <property type="term" value="F:carbohydrate binding"/>
    <property type="evidence" value="ECO:0007669"/>
    <property type="project" value="TreeGrafter"/>
</dbReference>